<dbReference type="EMBL" id="JASPKY010001400">
    <property type="protein sequence ID" value="KAK9674910.1"/>
    <property type="molecule type" value="Genomic_DNA"/>
</dbReference>
<dbReference type="AlphaFoldDB" id="A0AAW1HFE3"/>
<keyword evidence="2" id="KW-1185">Reference proteome</keyword>
<dbReference type="Proteomes" id="UP001458880">
    <property type="component" value="Unassembled WGS sequence"/>
</dbReference>
<evidence type="ECO:0000313" key="1">
    <source>
        <dbReference type="EMBL" id="KAK9674910.1"/>
    </source>
</evidence>
<sequence>GDAGKMFPFQKQIRPSSLPLPISQKIKKDQANACNNINMELRQFAGSLVDGVIKTVSEERADCLGHHTTEITVTDTARAGESDTEQTGLTVRENVCTVNGDKLHKESCLITC</sequence>
<accession>A0AAW1HFE3</accession>
<proteinExistence type="predicted"/>
<protein>
    <submittedName>
        <fullName evidence="1">Uncharacterized protein</fullName>
    </submittedName>
</protein>
<gene>
    <name evidence="1" type="ORF">QE152_g40771</name>
</gene>
<organism evidence="1 2">
    <name type="scientific">Popillia japonica</name>
    <name type="common">Japanese beetle</name>
    <dbReference type="NCBI Taxonomy" id="7064"/>
    <lineage>
        <taxon>Eukaryota</taxon>
        <taxon>Metazoa</taxon>
        <taxon>Ecdysozoa</taxon>
        <taxon>Arthropoda</taxon>
        <taxon>Hexapoda</taxon>
        <taxon>Insecta</taxon>
        <taxon>Pterygota</taxon>
        <taxon>Neoptera</taxon>
        <taxon>Endopterygota</taxon>
        <taxon>Coleoptera</taxon>
        <taxon>Polyphaga</taxon>
        <taxon>Scarabaeiformia</taxon>
        <taxon>Scarabaeidae</taxon>
        <taxon>Rutelinae</taxon>
        <taxon>Popillia</taxon>
    </lineage>
</organism>
<comment type="caution">
    <text evidence="1">The sequence shown here is derived from an EMBL/GenBank/DDBJ whole genome shotgun (WGS) entry which is preliminary data.</text>
</comment>
<name>A0AAW1HFE3_POPJA</name>
<evidence type="ECO:0000313" key="2">
    <source>
        <dbReference type="Proteomes" id="UP001458880"/>
    </source>
</evidence>
<feature type="non-terminal residue" evidence="1">
    <location>
        <position position="1"/>
    </location>
</feature>
<reference evidence="1 2" key="1">
    <citation type="journal article" date="2024" name="BMC Genomics">
        <title>De novo assembly and annotation of Popillia japonica's genome with initial clues to its potential as an invasive pest.</title>
        <authorList>
            <person name="Cucini C."/>
            <person name="Boschi S."/>
            <person name="Funari R."/>
            <person name="Cardaioli E."/>
            <person name="Iannotti N."/>
            <person name="Marturano G."/>
            <person name="Paoli F."/>
            <person name="Bruttini M."/>
            <person name="Carapelli A."/>
            <person name="Frati F."/>
            <person name="Nardi F."/>
        </authorList>
    </citation>
    <scope>NUCLEOTIDE SEQUENCE [LARGE SCALE GENOMIC DNA]</scope>
    <source>
        <strain evidence="1">DMR45628</strain>
    </source>
</reference>